<evidence type="ECO:0000313" key="2">
    <source>
        <dbReference type="Ensembl" id="ENSPCEP00000020596.1"/>
    </source>
</evidence>
<feature type="compositionally biased region" description="Basic residues" evidence="1">
    <location>
        <begin position="63"/>
        <end position="75"/>
    </location>
</feature>
<evidence type="ECO:0000313" key="3">
    <source>
        <dbReference type="Proteomes" id="UP000694393"/>
    </source>
</evidence>
<accession>A0A8C8SI36</accession>
<reference evidence="2" key="2">
    <citation type="submission" date="2025-09" db="UniProtKB">
        <authorList>
            <consortium name="Ensembl"/>
        </authorList>
    </citation>
    <scope>IDENTIFICATION</scope>
</reference>
<sequence length="139" mass="14617">ASLLCPPGTPVSPKGLGAGPGWEHEAEAPGLAGNMSGAEGVSGLHGAVGGSGVGPLKPQGSRRSPRLPPCKRRPCQRGSHVSLVQQNKQGVLWHHLLKKLPKAAQEQIKTDTPPRTSTRDILSRFLSSILKIHNTHLGK</sequence>
<protein>
    <submittedName>
        <fullName evidence="2">Uncharacterized protein</fullName>
    </submittedName>
</protein>
<organism evidence="2 3">
    <name type="scientific">Pelusios castaneus</name>
    <name type="common">West African mud turtle</name>
    <dbReference type="NCBI Taxonomy" id="367368"/>
    <lineage>
        <taxon>Eukaryota</taxon>
        <taxon>Metazoa</taxon>
        <taxon>Chordata</taxon>
        <taxon>Craniata</taxon>
        <taxon>Vertebrata</taxon>
        <taxon>Euteleostomi</taxon>
        <taxon>Archelosauria</taxon>
        <taxon>Testudinata</taxon>
        <taxon>Testudines</taxon>
        <taxon>Pleurodira</taxon>
        <taxon>Pelomedusidae</taxon>
        <taxon>Pelusios</taxon>
    </lineage>
</organism>
<dbReference type="Proteomes" id="UP000694393">
    <property type="component" value="Unplaced"/>
</dbReference>
<evidence type="ECO:0000256" key="1">
    <source>
        <dbReference type="SAM" id="MobiDB-lite"/>
    </source>
</evidence>
<dbReference type="Ensembl" id="ENSPCET00000021312.1">
    <property type="protein sequence ID" value="ENSPCEP00000020596.1"/>
    <property type="gene ID" value="ENSPCEG00000015917.1"/>
</dbReference>
<dbReference type="AlphaFoldDB" id="A0A8C8SI36"/>
<proteinExistence type="predicted"/>
<feature type="region of interest" description="Disordered" evidence="1">
    <location>
        <begin position="1"/>
        <end position="78"/>
    </location>
</feature>
<name>A0A8C8SI36_9SAUR</name>
<keyword evidence="3" id="KW-1185">Reference proteome</keyword>
<reference evidence="2" key="1">
    <citation type="submission" date="2025-08" db="UniProtKB">
        <authorList>
            <consortium name="Ensembl"/>
        </authorList>
    </citation>
    <scope>IDENTIFICATION</scope>
</reference>